<protein>
    <recommendedName>
        <fullName evidence="5">Calpain catalytic domain-containing protein</fullName>
    </recommendedName>
</protein>
<comment type="similarity">
    <text evidence="1">Belongs to the peptidase C2 family.</text>
</comment>
<feature type="compositionally biased region" description="Basic and acidic residues" evidence="3">
    <location>
        <begin position="77"/>
        <end position="98"/>
    </location>
</feature>
<gene>
    <name evidence="6" type="ORF">ACRB68_27400</name>
</gene>
<sequence length="426" mass="45701">MRTADRGEGAVSYIAVILLIAGIAAAVTLSGVGDTVAGGIEAGICKVAGRTGCAEPAAHEGQQPNPPSQQEWGNRNTDPDKPPPKPTDAETRKGKEAADKVRKYLDSDCAWYQFFGCDKPQSPKDVLSGMSPGEINALFAELSDDEIRRLLKEDGVVGVLKVRADASLLHHLERVAPKSIDPDFTDVRDHGKKPSNPATDYGTVPNGQLFGTTGEPSLTDINQGGIGDCWWLASMGALSQTPAGREQIKNMIRQNPNGTYTVTFPDGEKVTVTPYFPIDKNGSLSYASPAGQPPVVWPLVLEKALAAKRGSYGKLVSGDGGDGMKILTGKSGESKNPKNVSQEQLQKWLDSGAGVTLLTPDSDKVGGKPIYEGPSSRLHADHVYVVKGITKDGKVELYNPWGYDHATITMEEFHKYFEDVDMNPIK</sequence>
<dbReference type="GO" id="GO:0006508">
    <property type="term" value="P:proteolysis"/>
    <property type="evidence" value="ECO:0007669"/>
    <property type="project" value="UniProtKB-KW"/>
</dbReference>
<feature type="region of interest" description="Disordered" evidence="3">
    <location>
        <begin position="183"/>
        <end position="216"/>
    </location>
</feature>
<keyword evidence="7" id="KW-1185">Reference proteome</keyword>
<keyword evidence="2" id="KW-0645">Protease</keyword>
<dbReference type="Proteomes" id="UP000487268">
    <property type="component" value="Unassembled WGS sequence"/>
</dbReference>
<dbReference type="RefSeq" id="WP_194293307.1">
    <property type="nucleotide sequence ID" value="NZ_WEGH01000002.1"/>
</dbReference>
<dbReference type="InterPro" id="IPR038765">
    <property type="entry name" value="Papain-like_cys_pep_sf"/>
</dbReference>
<keyword evidence="4" id="KW-1133">Transmembrane helix</keyword>
<evidence type="ECO:0000313" key="7">
    <source>
        <dbReference type="Proteomes" id="UP000487268"/>
    </source>
</evidence>
<dbReference type="PROSITE" id="PS50203">
    <property type="entry name" value="CALPAIN_CAT"/>
    <property type="match status" value="1"/>
</dbReference>
<dbReference type="GO" id="GO:0004198">
    <property type="term" value="F:calcium-dependent cysteine-type endopeptidase activity"/>
    <property type="evidence" value="ECO:0007669"/>
    <property type="project" value="InterPro"/>
</dbReference>
<name>A0A7K0BU34_9ACTN</name>
<keyword evidence="2" id="KW-0378">Hydrolase</keyword>
<comment type="caution">
    <text evidence="6">The sequence shown here is derived from an EMBL/GenBank/DDBJ whole genome shotgun (WGS) entry which is preliminary data.</text>
</comment>
<evidence type="ECO:0000256" key="1">
    <source>
        <dbReference type="ARBA" id="ARBA00007623"/>
    </source>
</evidence>
<dbReference type="InterPro" id="IPR022684">
    <property type="entry name" value="Calpain_cysteine_protease"/>
</dbReference>
<feature type="domain" description="Calpain catalytic" evidence="5">
    <location>
        <begin position="192"/>
        <end position="402"/>
    </location>
</feature>
<evidence type="ECO:0000256" key="3">
    <source>
        <dbReference type="SAM" id="MobiDB-lite"/>
    </source>
</evidence>
<dbReference type="AlphaFoldDB" id="A0A7K0BU34"/>
<dbReference type="SMART" id="SM00230">
    <property type="entry name" value="CysPc"/>
    <property type="match status" value="1"/>
</dbReference>
<dbReference type="EMBL" id="WEGH01000002">
    <property type="protein sequence ID" value="MQY04679.1"/>
    <property type="molecule type" value="Genomic_DNA"/>
</dbReference>
<feature type="region of interest" description="Disordered" evidence="3">
    <location>
        <begin position="55"/>
        <end position="98"/>
    </location>
</feature>
<organism evidence="6 7">
    <name type="scientific">Actinomadura macrotermitis</name>
    <dbReference type="NCBI Taxonomy" id="2585200"/>
    <lineage>
        <taxon>Bacteria</taxon>
        <taxon>Bacillati</taxon>
        <taxon>Actinomycetota</taxon>
        <taxon>Actinomycetes</taxon>
        <taxon>Streptosporangiales</taxon>
        <taxon>Thermomonosporaceae</taxon>
        <taxon>Actinomadura</taxon>
    </lineage>
</organism>
<dbReference type="PANTHER" id="PTHR10183:SF382">
    <property type="entry name" value="CALPAIN-15"/>
    <property type="match status" value="1"/>
</dbReference>
<reference evidence="6 7" key="1">
    <citation type="submission" date="2019-10" db="EMBL/GenBank/DDBJ databases">
        <title>Actinomadura rubteroloni sp. nov. and Actinomadura macrotermitis sp. nov., isolated from the gut of fungus growing-termite Macrotermes natalensis.</title>
        <authorList>
            <person name="Benndorf R."/>
            <person name="Martin K."/>
            <person name="Kuefner M."/>
            <person name="De Beer W."/>
            <person name="Kaster A.-K."/>
            <person name="Vollmers J."/>
            <person name="Poulsen M."/>
            <person name="Beemelmanns C."/>
        </authorList>
    </citation>
    <scope>NUCLEOTIDE SEQUENCE [LARGE SCALE GENOMIC DNA]</scope>
    <source>
        <strain evidence="6 7">RB68</strain>
    </source>
</reference>
<evidence type="ECO:0000313" key="6">
    <source>
        <dbReference type="EMBL" id="MQY04679.1"/>
    </source>
</evidence>
<feature type="transmembrane region" description="Helical" evidence="4">
    <location>
        <begin position="12"/>
        <end position="32"/>
    </location>
</feature>
<dbReference type="Pfam" id="PF00648">
    <property type="entry name" value="Peptidase_C2"/>
    <property type="match status" value="1"/>
</dbReference>
<evidence type="ECO:0000256" key="2">
    <source>
        <dbReference type="PROSITE-ProRule" id="PRU00239"/>
    </source>
</evidence>
<dbReference type="PROSITE" id="PS00139">
    <property type="entry name" value="THIOL_PROTEASE_CYS"/>
    <property type="match status" value="1"/>
</dbReference>
<dbReference type="InterPro" id="IPR001300">
    <property type="entry name" value="Peptidase_C2_calpain_cat"/>
</dbReference>
<keyword evidence="4" id="KW-0812">Transmembrane</keyword>
<feature type="active site" evidence="2">
    <location>
        <position position="399"/>
    </location>
</feature>
<feature type="active site" evidence="2">
    <location>
        <position position="229"/>
    </location>
</feature>
<feature type="active site" evidence="2">
    <location>
        <position position="382"/>
    </location>
</feature>
<keyword evidence="4" id="KW-0472">Membrane</keyword>
<evidence type="ECO:0000259" key="5">
    <source>
        <dbReference type="PROSITE" id="PS50203"/>
    </source>
</evidence>
<proteinExistence type="inferred from homology"/>
<dbReference type="InterPro" id="IPR000169">
    <property type="entry name" value="Pept_cys_AS"/>
</dbReference>
<dbReference type="GO" id="GO:0005737">
    <property type="term" value="C:cytoplasm"/>
    <property type="evidence" value="ECO:0007669"/>
    <property type="project" value="TreeGrafter"/>
</dbReference>
<keyword evidence="2" id="KW-0788">Thiol protease</keyword>
<evidence type="ECO:0000256" key="4">
    <source>
        <dbReference type="SAM" id="Phobius"/>
    </source>
</evidence>
<accession>A0A7K0BU34</accession>
<dbReference type="PANTHER" id="PTHR10183">
    <property type="entry name" value="CALPAIN"/>
    <property type="match status" value="1"/>
</dbReference>
<dbReference type="SUPFAM" id="SSF54001">
    <property type="entry name" value="Cysteine proteinases"/>
    <property type="match status" value="1"/>
</dbReference>
<feature type="compositionally biased region" description="Polar residues" evidence="3">
    <location>
        <begin position="205"/>
        <end position="216"/>
    </location>
</feature>